<comment type="similarity">
    <text evidence="1">In the C-terminal section; belongs to the class-I pyridoxal-phosphate-dependent aminotransferase family.</text>
</comment>
<dbReference type="InterPro" id="IPR000524">
    <property type="entry name" value="Tscrpt_reg_HTH_GntR"/>
</dbReference>
<dbReference type="InterPro" id="IPR036390">
    <property type="entry name" value="WH_DNA-bd_sf"/>
</dbReference>
<dbReference type="Proteomes" id="UP000217289">
    <property type="component" value="Chromosome"/>
</dbReference>
<dbReference type="Pfam" id="PF00392">
    <property type="entry name" value="GntR"/>
    <property type="match status" value="1"/>
</dbReference>
<dbReference type="PROSITE" id="PS50949">
    <property type="entry name" value="HTH_GNTR"/>
    <property type="match status" value="1"/>
</dbReference>
<dbReference type="InterPro" id="IPR015422">
    <property type="entry name" value="PyrdxlP-dep_Trfase_small"/>
</dbReference>
<keyword evidence="8" id="KW-1185">Reference proteome</keyword>
<protein>
    <submittedName>
        <fullName evidence="7">GntR family transcriptional regulator</fullName>
    </submittedName>
</protein>
<evidence type="ECO:0000313" key="8">
    <source>
        <dbReference type="Proteomes" id="UP000217289"/>
    </source>
</evidence>
<keyword evidence="2" id="KW-0663">Pyridoxal phosphate</keyword>
<name>A0A250IF32_9BACT</name>
<keyword evidence="4" id="KW-0238">DNA-binding</keyword>
<dbReference type="EMBL" id="CP022163">
    <property type="protein sequence ID" value="ATB29751.1"/>
    <property type="molecule type" value="Genomic_DNA"/>
</dbReference>
<dbReference type="PANTHER" id="PTHR46577:SF1">
    <property type="entry name" value="HTH-TYPE TRANSCRIPTIONAL REGULATORY PROTEIN GABR"/>
    <property type="match status" value="1"/>
</dbReference>
<dbReference type="CDD" id="cd07377">
    <property type="entry name" value="WHTH_GntR"/>
    <property type="match status" value="1"/>
</dbReference>
<dbReference type="SUPFAM" id="SSF46785">
    <property type="entry name" value="Winged helix' DNA-binding domain"/>
    <property type="match status" value="1"/>
</dbReference>
<dbReference type="InterPro" id="IPR004839">
    <property type="entry name" value="Aminotransferase_I/II_large"/>
</dbReference>
<gene>
    <name evidence="7" type="ORF">MEBOL_003206</name>
</gene>
<evidence type="ECO:0000313" key="7">
    <source>
        <dbReference type="EMBL" id="ATB29751.1"/>
    </source>
</evidence>
<sequence>MTSWSPDLRERTGPLYRVIADALAEDRAAGRLAPGTRLPTHRELAERLGVTVGTVTRAYAEAEKRGLVRGEVGRGTYVRDAGVPAHMPSPVDAGDEASLVELGVNAPATPEGDPASHALRKSLEEMGRSPRLAELLAYQPAAGALAHREAGAAWAARFGLVARPEQVVVCAGGQHAMEVALAALTKPGDTLVTEALTYPGIKVLARRFQLRVQGLALDAGGIVPEALEAACRAGPVRLLYTQPTYHNPTGVVQGEERRRALAEVARRHGVLVLEDDSYGLLPAMRPPPLSTFLPEASYFIAGVSKLLTPGLRIGYLVAPARARGERLAEEVGLASLMTTPLMAEVLSRWVEDGTADALVVRLRSETAARRALACRVLGGEGGCWGDNAEALYHLWLALPEGWRSEEFVAQARRHGVSVSSADLFCTGPGPGPAAVRVCIGAPRTRARLVRGLSRLREVLDSGPEPRAAIV</sequence>
<dbReference type="GO" id="GO:0030170">
    <property type="term" value="F:pyridoxal phosphate binding"/>
    <property type="evidence" value="ECO:0007669"/>
    <property type="project" value="InterPro"/>
</dbReference>
<evidence type="ECO:0000256" key="1">
    <source>
        <dbReference type="ARBA" id="ARBA00005384"/>
    </source>
</evidence>
<dbReference type="InterPro" id="IPR036388">
    <property type="entry name" value="WH-like_DNA-bd_sf"/>
</dbReference>
<feature type="domain" description="HTH gntR-type" evidence="6">
    <location>
        <begin position="13"/>
        <end position="81"/>
    </location>
</feature>
<dbReference type="Pfam" id="PF00155">
    <property type="entry name" value="Aminotran_1_2"/>
    <property type="match status" value="1"/>
</dbReference>
<dbReference type="SUPFAM" id="SSF53383">
    <property type="entry name" value="PLP-dependent transferases"/>
    <property type="match status" value="1"/>
</dbReference>
<dbReference type="SMART" id="SM00345">
    <property type="entry name" value="HTH_GNTR"/>
    <property type="match status" value="1"/>
</dbReference>
<dbReference type="PANTHER" id="PTHR46577">
    <property type="entry name" value="HTH-TYPE TRANSCRIPTIONAL REGULATORY PROTEIN GABR"/>
    <property type="match status" value="1"/>
</dbReference>
<dbReference type="GO" id="GO:0003677">
    <property type="term" value="F:DNA binding"/>
    <property type="evidence" value="ECO:0007669"/>
    <property type="project" value="UniProtKB-KW"/>
</dbReference>
<proteinExistence type="inferred from homology"/>
<evidence type="ECO:0000256" key="2">
    <source>
        <dbReference type="ARBA" id="ARBA00022898"/>
    </source>
</evidence>
<dbReference type="GO" id="GO:0003700">
    <property type="term" value="F:DNA-binding transcription factor activity"/>
    <property type="evidence" value="ECO:0007669"/>
    <property type="project" value="InterPro"/>
</dbReference>
<dbReference type="InterPro" id="IPR015421">
    <property type="entry name" value="PyrdxlP-dep_Trfase_major"/>
</dbReference>
<evidence type="ECO:0000256" key="5">
    <source>
        <dbReference type="ARBA" id="ARBA00023163"/>
    </source>
</evidence>
<keyword evidence="5" id="KW-0804">Transcription</keyword>
<keyword evidence="3" id="KW-0805">Transcription regulation</keyword>
<dbReference type="Gene3D" id="3.90.1150.10">
    <property type="entry name" value="Aspartate Aminotransferase, domain 1"/>
    <property type="match status" value="1"/>
</dbReference>
<dbReference type="CDD" id="cd00609">
    <property type="entry name" value="AAT_like"/>
    <property type="match status" value="1"/>
</dbReference>
<dbReference type="Gene3D" id="3.40.640.10">
    <property type="entry name" value="Type I PLP-dependent aspartate aminotransferase-like (Major domain)"/>
    <property type="match status" value="1"/>
</dbReference>
<dbReference type="Gene3D" id="1.10.10.10">
    <property type="entry name" value="Winged helix-like DNA-binding domain superfamily/Winged helix DNA-binding domain"/>
    <property type="match status" value="1"/>
</dbReference>
<evidence type="ECO:0000256" key="3">
    <source>
        <dbReference type="ARBA" id="ARBA00023015"/>
    </source>
</evidence>
<accession>A0A250IF32</accession>
<reference evidence="7 8" key="1">
    <citation type="submission" date="2017-06" db="EMBL/GenBank/DDBJ databases">
        <authorList>
            <person name="Kim H.J."/>
            <person name="Triplett B.A."/>
        </authorList>
    </citation>
    <scope>NUCLEOTIDE SEQUENCE [LARGE SCALE GENOMIC DNA]</scope>
    <source>
        <strain evidence="7 8">DSM 14713</strain>
    </source>
</reference>
<dbReference type="AlphaFoldDB" id="A0A250IF32"/>
<dbReference type="InterPro" id="IPR051446">
    <property type="entry name" value="HTH_trans_reg/aminotransferase"/>
</dbReference>
<dbReference type="RefSeq" id="WP_170115524.1">
    <property type="nucleotide sequence ID" value="NZ_CP022163.1"/>
</dbReference>
<organism evidence="7 8">
    <name type="scientific">Melittangium boletus DSM 14713</name>
    <dbReference type="NCBI Taxonomy" id="1294270"/>
    <lineage>
        <taxon>Bacteria</taxon>
        <taxon>Pseudomonadati</taxon>
        <taxon>Myxococcota</taxon>
        <taxon>Myxococcia</taxon>
        <taxon>Myxococcales</taxon>
        <taxon>Cystobacterineae</taxon>
        <taxon>Archangiaceae</taxon>
        <taxon>Melittangium</taxon>
    </lineage>
</organism>
<dbReference type="InterPro" id="IPR015424">
    <property type="entry name" value="PyrdxlP-dep_Trfase"/>
</dbReference>
<evidence type="ECO:0000256" key="4">
    <source>
        <dbReference type="ARBA" id="ARBA00023125"/>
    </source>
</evidence>
<evidence type="ECO:0000259" key="6">
    <source>
        <dbReference type="PROSITE" id="PS50949"/>
    </source>
</evidence>
<dbReference type="KEGG" id="mbd:MEBOL_003206"/>